<organism evidence="11">
    <name type="scientific">Volvox carteri f. nagariensis</name>
    <dbReference type="NCBI Taxonomy" id="3068"/>
    <lineage>
        <taxon>Eukaryota</taxon>
        <taxon>Viridiplantae</taxon>
        <taxon>Chlorophyta</taxon>
        <taxon>core chlorophytes</taxon>
        <taxon>Chlorophyceae</taxon>
        <taxon>CS clade</taxon>
        <taxon>Chlamydomonadales</taxon>
        <taxon>Volvocaceae</taxon>
        <taxon>Volvox</taxon>
    </lineage>
</organism>
<accession>D8TKE6</accession>
<dbReference type="STRING" id="3068.D8TKE6"/>
<evidence type="ECO:0000256" key="6">
    <source>
        <dbReference type="ARBA" id="ARBA00022840"/>
    </source>
</evidence>
<keyword evidence="6" id="KW-0067">ATP-binding</keyword>
<evidence type="ECO:0000256" key="5">
    <source>
        <dbReference type="ARBA" id="ARBA00022777"/>
    </source>
</evidence>
<keyword evidence="11" id="KW-1185">Reference proteome</keyword>
<dbReference type="InParanoid" id="D8TKE6"/>
<dbReference type="Gene3D" id="1.10.510.10">
    <property type="entry name" value="Transferase(Phosphotransferase) domain 1"/>
    <property type="match status" value="1"/>
</dbReference>
<comment type="catalytic activity">
    <reaction evidence="7">
        <text>L-threonyl-[protein] + ATP = O-phospho-L-threonyl-[protein] + ADP + H(+)</text>
        <dbReference type="Rhea" id="RHEA:46608"/>
        <dbReference type="Rhea" id="RHEA-COMP:11060"/>
        <dbReference type="Rhea" id="RHEA-COMP:11605"/>
        <dbReference type="ChEBI" id="CHEBI:15378"/>
        <dbReference type="ChEBI" id="CHEBI:30013"/>
        <dbReference type="ChEBI" id="CHEBI:30616"/>
        <dbReference type="ChEBI" id="CHEBI:61977"/>
        <dbReference type="ChEBI" id="CHEBI:456216"/>
        <dbReference type="EC" id="2.7.11.1"/>
    </reaction>
</comment>
<evidence type="ECO:0000256" key="1">
    <source>
        <dbReference type="ARBA" id="ARBA00010630"/>
    </source>
</evidence>
<dbReference type="FunCoup" id="D8TKE6">
    <property type="interactions" value="1558"/>
</dbReference>
<dbReference type="PANTHER" id="PTHR12209">
    <property type="entry name" value="NON-SPECIFIC SERINE/THREONINE PROTEIN KINASE"/>
    <property type="match status" value="1"/>
</dbReference>
<dbReference type="GO" id="GO:0004674">
    <property type="term" value="F:protein serine/threonine kinase activity"/>
    <property type="evidence" value="ECO:0007669"/>
    <property type="project" value="UniProtKB-EC"/>
</dbReference>
<evidence type="ECO:0000256" key="2">
    <source>
        <dbReference type="ARBA" id="ARBA00012513"/>
    </source>
</evidence>
<evidence type="ECO:0000256" key="3">
    <source>
        <dbReference type="ARBA" id="ARBA00022679"/>
    </source>
</evidence>
<evidence type="ECO:0000256" key="4">
    <source>
        <dbReference type="ARBA" id="ARBA00022741"/>
    </source>
</evidence>
<dbReference type="AlphaFoldDB" id="D8TKE6"/>
<dbReference type="eggNOG" id="KOG3087">
    <property type="taxonomic scope" value="Eukaryota"/>
</dbReference>
<keyword evidence="5" id="KW-0418">Kinase</keyword>
<sequence length="335" mass="34739">MKPLAIAATTTAPQSVFQRSLRRLGTGAGSGSSERSHKRSRPNDAGDANGGDSAPGGIRQVARSMLRAHKLGVVVPLLYHADVITGVAMVEAVAGRSLSDLITAASAAEAEAELPDSAAGRAPLPQQQQDQEALDPGIAPGPGSVRAEAPTVAVAAEAGVAKPLPAELDRAATLLGRTLAVLHDGGQVHGHLSGEAVLIRDTDGVLVLTDFTRSYNTIVALDKAQDLAGLERALLLAAAAAEEEEAAAVGTAAPRTRGPPRLAARVFTRVLDSYRSASRLWSSTHNQLPNDPIVLYEQPDRELHSAVPAVPEQPQSRATRPCCGRCGTTGWGWGS</sequence>
<name>D8TKE6_VOLCA</name>
<protein>
    <recommendedName>
        <fullName evidence="2">non-specific serine/threonine protein kinase</fullName>
        <ecNumber evidence="2">2.7.11.1</ecNumber>
    </recommendedName>
</protein>
<dbReference type="Proteomes" id="UP000001058">
    <property type="component" value="Unassembled WGS sequence"/>
</dbReference>
<dbReference type="EMBL" id="GL378325">
    <property type="protein sequence ID" value="EFJ52235.1"/>
    <property type="molecule type" value="Genomic_DNA"/>
</dbReference>
<dbReference type="GO" id="GO:0070525">
    <property type="term" value="P:tRNA threonylcarbamoyladenosine metabolic process"/>
    <property type="evidence" value="ECO:0007669"/>
    <property type="project" value="TreeGrafter"/>
</dbReference>
<evidence type="ECO:0000256" key="8">
    <source>
        <dbReference type="ARBA" id="ARBA00048679"/>
    </source>
</evidence>
<comment type="catalytic activity">
    <reaction evidence="8">
        <text>L-seryl-[protein] + ATP = O-phospho-L-seryl-[protein] + ADP + H(+)</text>
        <dbReference type="Rhea" id="RHEA:17989"/>
        <dbReference type="Rhea" id="RHEA-COMP:9863"/>
        <dbReference type="Rhea" id="RHEA-COMP:11604"/>
        <dbReference type="ChEBI" id="CHEBI:15378"/>
        <dbReference type="ChEBI" id="CHEBI:29999"/>
        <dbReference type="ChEBI" id="CHEBI:30616"/>
        <dbReference type="ChEBI" id="CHEBI:83421"/>
        <dbReference type="ChEBI" id="CHEBI:456216"/>
        <dbReference type="EC" id="2.7.11.1"/>
    </reaction>
</comment>
<dbReference type="OrthoDB" id="3399at2759"/>
<dbReference type="GO" id="GO:0000408">
    <property type="term" value="C:EKC/KEOPS complex"/>
    <property type="evidence" value="ECO:0007669"/>
    <property type="project" value="TreeGrafter"/>
</dbReference>
<keyword evidence="3" id="KW-0808">Transferase</keyword>
<dbReference type="PANTHER" id="PTHR12209:SF0">
    <property type="entry name" value="EKC_KEOPS COMPLEX SUBUNIT TP53RK"/>
    <property type="match status" value="1"/>
</dbReference>
<dbReference type="SUPFAM" id="SSF56112">
    <property type="entry name" value="Protein kinase-like (PK-like)"/>
    <property type="match status" value="1"/>
</dbReference>
<dbReference type="InterPro" id="IPR011009">
    <property type="entry name" value="Kinase-like_dom_sf"/>
</dbReference>
<reference evidence="10 11" key="1">
    <citation type="journal article" date="2010" name="Science">
        <title>Genomic analysis of organismal complexity in the multicellular green alga Volvox carteri.</title>
        <authorList>
            <person name="Prochnik S.E."/>
            <person name="Umen J."/>
            <person name="Nedelcu A.M."/>
            <person name="Hallmann A."/>
            <person name="Miller S.M."/>
            <person name="Nishii I."/>
            <person name="Ferris P."/>
            <person name="Kuo A."/>
            <person name="Mitros T."/>
            <person name="Fritz-Laylin L.K."/>
            <person name="Hellsten U."/>
            <person name="Chapman J."/>
            <person name="Simakov O."/>
            <person name="Rensing S.A."/>
            <person name="Terry A."/>
            <person name="Pangilinan J."/>
            <person name="Kapitonov V."/>
            <person name="Jurka J."/>
            <person name="Salamov A."/>
            <person name="Shapiro H."/>
            <person name="Schmutz J."/>
            <person name="Grimwood J."/>
            <person name="Lindquist E."/>
            <person name="Lucas S."/>
            <person name="Grigoriev I.V."/>
            <person name="Schmitt R."/>
            <person name="Kirk D."/>
            <person name="Rokhsar D.S."/>
        </authorList>
    </citation>
    <scope>NUCLEOTIDE SEQUENCE [LARGE SCALE GENOMIC DNA]</scope>
    <source>
        <strain evidence="11">f. Nagariensis / Eve</strain>
    </source>
</reference>
<dbReference type="GeneID" id="9618046"/>
<keyword evidence="4" id="KW-0547">Nucleotide-binding</keyword>
<dbReference type="GO" id="GO:0005524">
    <property type="term" value="F:ATP binding"/>
    <property type="evidence" value="ECO:0007669"/>
    <property type="project" value="UniProtKB-KW"/>
</dbReference>
<dbReference type="EC" id="2.7.11.1" evidence="2"/>
<dbReference type="KEGG" id="vcn:VOLCADRAFT_87188"/>
<dbReference type="GO" id="GO:0005634">
    <property type="term" value="C:nucleus"/>
    <property type="evidence" value="ECO:0007669"/>
    <property type="project" value="TreeGrafter"/>
</dbReference>
<evidence type="ECO:0000313" key="10">
    <source>
        <dbReference type="EMBL" id="EFJ52235.1"/>
    </source>
</evidence>
<feature type="region of interest" description="Disordered" evidence="9">
    <location>
        <begin position="17"/>
        <end position="56"/>
    </location>
</feature>
<comment type="similarity">
    <text evidence="1">Belongs to the protein kinase superfamily. BUD32 family.</text>
</comment>
<dbReference type="RefSeq" id="XP_002947009.1">
    <property type="nucleotide sequence ID" value="XM_002946963.1"/>
</dbReference>
<evidence type="ECO:0000256" key="9">
    <source>
        <dbReference type="SAM" id="MobiDB-lite"/>
    </source>
</evidence>
<dbReference type="GO" id="GO:0005829">
    <property type="term" value="C:cytosol"/>
    <property type="evidence" value="ECO:0007669"/>
    <property type="project" value="TreeGrafter"/>
</dbReference>
<feature type="region of interest" description="Disordered" evidence="9">
    <location>
        <begin position="113"/>
        <end position="142"/>
    </location>
</feature>
<evidence type="ECO:0000256" key="7">
    <source>
        <dbReference type="ARBA" id="ARBA00047899"/>
    </source>
</evidence>
<proteinExistence type="inferred from homology"/>
<gene>
    <name evidence="10" type="ORF">VOLCADRAFT_87188</name>
</gene>
<evidence type="ECO:0000313" key="11">
    <source>
        <dbReference type="Proteomes" id="UP000001058"/>
    </source>
</evidence>